<dbReference type="Gene3D" id="3.40.50.720">
    <property type="entry name" value="NAD(P)-binding Rossmann-like Domain"/>
    <property type="match status" value="1"/>
</dbReference>
<dbReference type="AlphaFoldDB" id="A0AAI9KR60"/>
<organism evidence="2 3">
    <name type="scientific">Aeromonas caviae</name>
    <name type="common">Aeromonas punctata</name>
    <dbReference type="NCBI Taxonomy" id="648"/>
    <lineage>
        <taxon>Bacteria</taxon>
        <taxon>Pseudomonadati</taxon>
        <taxon>Pseudomonadota</taxon>
        <taxon>Gammaproteobacteria</taxon>
        <taxon>Aeromonadales</taxon>
        <taxon>Aeromonadaceae</taxon>
        <taxon>Aeromonas</taxon>
    </lineage>
</organism>
<dbReference type="SMART" id="SM00919">
    <property type="entry name" value="Malic_M"/>
    <property type="match status" value="1"/>
</dbReference>
<feature type="binding site" evidence="1">
    <location>
        <position position="100"/>
    </location>
    <ligand>
        <name>(S)-malate</name>
        <dbReference type="ChEBI" id="CHEBI:15589"/>
    </ligand>
</feature>
<evidence type="ECO:0000256" key="1">
    <source>
        <dbReference type="PIRSR" id="PIRSR000106-2"/>
    </source>
</evidence>
<dbReference type="GO" id="GO:0016616">
    <property type="term" value="F:oxidoreductase activity, acting on the CH-OH group of donors, NAD or NADP as acceptor"/>
    <property type="evidence" value="ECO:0007669"/>
    <property type="project" value="InterPro"/>
</dbReference>
<feature type="binding site" evidence="1">
    <location>
        <position position="144"/>
    </location>
    <ligand>
        <name>(S)-malate</name>
        <dbReference type="ChEBI" id="CHEBI:15589"/>
    </ligand>
</feature>
<dbReference type="PANTHER" id="PTHR23406:SF34">
    <property type="entry name" value="NAD-DEPENDENT MALIC ENZYME, MITOCHONDRIAL"/>
    <property type="match status" value="1"/>
</dbReference>
<dbReference type="InterPro" id="IPR036291">
    <property type="entry name" value="NAD(P)-bd_dom_sf"/>
</dbReference>
<comment type="caution">
    <text evidence="2">The sequence shown here is derived from an EMBL/GenBank/DDBJ whole genome shotgun (WGS) entry which is preliminary data.</text>
</comment>
<dbReference type="Pfam" id="PF03949">
    <property type="entry name" value="Malic_M"/>
    <property type="match status" value="1"/>
</dbReference>
<dbReference type="PIRSF" id="PIRSF000106">
    <property type="entry name" value="ME"/>
    <property type="match status" value="1"/>
</dbReference>
<accession>A0AAI9KR60</accession>
<gene>
    <name evidence="2" type="ORF">KAM348_17650</name>
</gene>
<dbReference type="InterPro" id="IPR012302">
    <property type="entry name" value="Malic_NAD-bd"/>
</dbReference>
<dbReference type="Proteomes" id="UP000887009">
    <property type="component" value="Unassembled WGS sequence"/>
</dbReference>
<protein>
    <submittedName>
        <fullName evidence="2">Uncharacterized protein</fullName>
    </submittedName>
</protein>
<name>A0AAI9KR60_AERCA</name>
<evidence type="ECO:0000313" key="3">
    <source>
        <dbReference type="Proteomes" id="UP000887009"/>
    </source>
</evidence>
<dbReference type="EMBL" id="BPNL01000017">
    <property type="protein sequence ID" value="GJA54342.1"/>
    <property type="molecule type" value="Genomic_DNA"/>
</dbReference>
<evidence type="ECO:0000313" key="2">
    <source>
        <dbReference type="EMBL" id="GJA54342.1"/>
    </source>
</evidence>
<dbReference type="GO" id="GO:0004470">
    <property type="term" value="F:malic enzyme activity"/>
    <property type="evidence" value="ECO:0007669"/>
    <property type="project" value="InterPro"/>
</dbReference>
<dbReference type="GO" id="GO:0006108">
    <property type="term" value="P:malate metabolic process"/>
    <property type="evidence" value="ECO:0007669"/>
    <property type="project" value="TreeGrafter"/>
</dbReference>
<dbReference type="PANTHER" id="PTHR23406">
    <property type="entry name" value="MALIC ENZYME-RELATED"/>
    <property type="match status" value="1"/>
</dbReference>
<proteinExistence type="predicted"/>
<sequence length="245" mass="27329">MIREGLDPQAARDRIYILDTQGLVCDNREGLDEYKRRYAKPGLLLAQWDLQGKAGLTEVLRHVPITVLLGTSGAGGAFQEEHIQLMLTHCERPMVFPLSNPTANCEALPEDIFRWSQGRAIVATGSPFKDVHHEGQDYRIGQGNNVFIFPGVGLAAIVSQIREISPDIFTTAAFALAECVSEADLARGTVYPRISELRNISVHVATAVLKDIVRRDPSHPLIGQDLQEHILSHMWEPVYLPYRRV</sequence>
<dbReference type="GO" id="GO:0051287">
    <property type="term" value="F:NAD binding"/>
    <property type="evidence" value="ECO:0007669"/>
    <property type="project" value="InterPro"/>
</dbReference>
<dbReference type="InterPro" id="IPR001891">
    <property type="entry name" value="Malic_OxRdtase"/>
</dbReference>
<reference evidence="2" key="1">
    <citation type="submission" date="2021-07" db="EMBL/GenBank/DDBJ databases">
        <title>Draft genome sequence of carbapenem-resistant Aeromonas spp. in Japan.</title>
        <authorList>
            <person name="Maehana S."/>
            <person name="Suzuki M."/>
            <person name="Kitasato H."/>
        </authorList>
    </citation>
    <scope>NUCLEOTIDE SEQUENCE</scope>
    <source>
        <strain evidence="2">KAM348</strain>
    </source>
</reference>
<dbReference type="SUPFAM" id="SSF51735">
    <property type="entry name" value="NAD(P)-binding Rossmann-fold domains"/>
    <property type="match status" value="1"/>
</dbReference>